<evidence type="ECO:0000256" key="13">
    <source>
        <dbReference type="RuleBase" id="RU004505"/>
    </source>
</evidence>
<evidence type="ECO:0000256" key="2">
    <source>
        <dbReference type="ARBA" id="ARBA00005099"/>
    </source>
</evidence>
<dbReference type="Proteomes" id="UP000001296">
    <property type="component" value="Chromosome"/>
</dbReference>
<evidence type="ECO:0000256" key="11">
    <source>
        <dbReference type="ARBA" id="ARBA00049007"/>
    </source>
</evidence>
<dbReference type="GO" id="GO:0004648">
    <property type="term" value="F:O-phospho-L-serine:2-oxoglutarate aminotransferase activity"/>
    <property type="evidence" value="ECO:0007669"/>
    <property type="project" value="UniProtKB-UniRule"/>
</dbReference>
<feature type="binding site" evidence="12">
    <location>
        <begin position="267"/>
        <end position="268"/>
    </location>
    <ligand>
        <name>pyridoxal 5'-phosphate</name>
        <dbReference type="ChEBI" id="CHEBI:597326"/>
    </ligand>
</feature>
<keyword evidence="12" id="KW-0963">Cytoplasm</keyword>
<dbReference type="FunFam" id="3.40.640.10:FF:000010">
    <property type="entry name" value="Phosphoserine aminotransferase"/>
    <property type="match status" value="1"/>
</dbReference>
<keyword evidence="5 12" id="KW-0028">Amino-acid biosynthesis</keyword>
<dbReference type="InterPro" id="IPR000192">
    <property type="entry name" value="Aminotrans_V_dom"/>
</dbReference>
<keyword evidence="8 12" id="KW-0664">Pyridoxine biosynthesis</keyword>
<dbReference type="InterPro" id="IPR015424">
    <property type="entry name" value="PyrdxlP-dep_Trfase"/>
</dbReference>
<comment type="subunit">
    <text evidence="12">Homodimer.</text>
</comment>
<dbReference type="InterPro" id="IPR020578">
    <property type="entry name" value="Aminotrans_V_PyrdxlP_BS"/>
</dbReference>
<dbReference type="HAMAP" id="MF_00160">
    <property type="entry name" value="SerC_aminotrans_5"/>
    <property type="match status" value="1"/>
</dbReference>
<comment type="subcellular location">
    <subcellularLocation>
        <location evidence="12">Cytoplasm</location>
    </subcellularLocation>
</comment>
<dbReference type="GO" id="GO:0005737">
    <property type="term" value="C:cytoplasm"/>
    <property type="evidence" value="ECO:0007669"/>
    <property type="project" value="UniProtKB-SubCell"/>
</dbReference>
<dbReference type="CDD" id="cd00611">
    <property type="entry name" value="PSAT_like"/>
    <property type="match status" value="1"/>
</dbReference>
<evidence type="ECO:0000256" key="3">
    <source>
        <dbReference type="ARBA" id="ARBA00006904"/>
    </source>
</evidence>
<evidence type="ECO:0000313" key="16">
    <source>
        <dbReference type="Proteomes" id="UP000001296"/>
    </source>
</evidence>
<evidence type="ECO:0000256" key="10">
    <source>
        <dbReference type="ARBA" id="ARBA00047630"/>
    </source>
</evidence>
<evidence type="ECO:0000256" key="6">
    <source>
        <dbReference type="ARBA" id="ARBA00022679"/>
    </source>
</evidence>
<dbReference type="PROSITE" id="PS00595">
    <property type="entry name" value="AA_TRANSFER_CLASS_5"/>
    <property type="match status" value="1"/>
</dbReference>
<dbReference type="SUPFAM" id="SSF53383">
    <property type="entry name" value="PLP-dependent transferases"/>
    <property type="match status" value="1"/>
</dbReference>
<dbReference type="EMBL" id="CP001698">
    <property type="protein sequence ID" value="ADN01126.1"/>
    <property type="molecule type" value="Genomic_DNA"/>
</dbReference>
<dbReference type="Pfam" id="PF00266">
    <property type="entry name" value="Aminotran_5"/>
    <property type="match status" value="1"/>
</dbReference>
<evidence type="ECO:0000313" key="15">
    <source>
        <dbReference type="EMBL" id="ADN01126.1"/>
    </source>
</evidence>
<keyword evidence="6 12" id="KW-0808">Transferase</keyword>
<comment type="catalytic activity">
    <reaction evidence="10 12">
        <text>4-(phosphooxy)-L-threonine + 2-oxoglutarate = (R)-3-hydroxy-2-oxo-4-phosphooxybutanoate + L-glutamate</text>
        <dbReference type="Rhea" id="RHEA:16573"/>
        <dbReference type="ChEBI" id="CHEBI:16810"/>
        <dbReference type="ChEBI" id="CHEBI:29985"/>
        <dbReference type="ChEBI" id="CHEBI:58452"/>
        <dbReference type="ChEBI" id="CHEBI:58538"/>
        <dbReference type="EC" id="2.6.1.52"/>
    </reaction>
</comment>
<comment type="pathway">
    <text evidence="1 12">Cofactor biosynthesis; pyridoxine 5'-phosphate biosynthesis; pyridoxine 5'-phosphate from D-erythrose 4-phosphate: step 3/5.</text>
</comment>
<dbReference type="AlphaFoldDB" id="E0RNC6"/>
<sequence length="393" mass="43827">MGACHIAARRDARALRPPYGGRPSHERSTPMRLERVYNFSAGPSVLPEEVLKKAADEMLVYRDAGMSVMEMSHRSKAFERIIGGTEERLRRLLDIPDDYAVLFLQGGASLQFAMVPMNLMGRTGKGGYVDTGHWSSRAIKEAGLFGEVEVVASSADRGYTTIPEIPPLPEGLSYLHITTNNTIYGTRYTSLPATGDAPLVADASSHILSEPVDIRSFGIYYAGAQKNLGPAGVTVVIIRKDLVGGHLPHTPTMLRYDIHVEKRSLYNTPPCYAIYMVGLVLEWVERQGGVQAMYERNLEKAELLYRFLDESDLFTTKVEPAYRSLMNVPFFLPTEELTATFLEEAEERGLVNLKGHRSVGGLRASIYNAMPKEGVEALVAFMKDFERRYGRRR</sequence>
<feature type="modified residue" description="N6-(pyridoxal phosphate)lysine" evidence="12">
    <location>
        <position position="226"/>
    </location>
</feature>
<keyword evidence="4 12" id="KW-0032">Aminotransferase</keyword>
<dbReference type="PIRSF" id="PIRSF000525">
    <property type="entry name" value="SerC"/>
    <property type="match status" value="1"/>
</dbReference>
<feature type="domain" description="Aminotransferase class V" evidence="14">
    <location>
        <begin position="36"/>
        <end position="378"/>
    </location>
</feature>
<evidence type="ECO:0000259" key="14">
    <source>
        <dbReference type="Pfam" id="PF00266"/>
    </source>
</evidence>
<evidence type="ECO:0000256" key="1">
    <source>
        <dbReference type="ARBA" id="ARBA00004915"/>
    </source>
</evidence>
<evidence type="ECO:0000256" key="8">
    <source>
        <dbReference type="ARBA" id="ARBA00023096"/>
    </source>
</evidence>
<feature type="binding site" evidence="12">
    <location>
        <position position="225"/>
    </location>
    <ligand>
        <name>pyridoxal 5'-phosphate</name>
        <dbReference type="ChEBI" id="CHEBI:597326"/>
    </ligand>
</feature>
<dbReference type="GO" id="GO:0008615">
    <property type="term" value="P:pyridoxine biosynthetic process"/>
    <property type="evidence" value="ECO:0007669"/>
    <property type="project" value="UniProtKB-UniRule"/>
</dbReference>
<keyword evidence="7 12" id="KW-0663">Pyridoxal phosphate</keyword>
<dbReference type="NCBIfam" id="TIGR01364">
    <property type="entry name" value="serC_1"/>
    <property type="match status" value="1"/>
</dbReference>
<dbReference type="EC" id="2.6.1.52" evidence="12"/>
<dbReference type="UniPathway" id="UPA00135">
    <property type="reaction ID" value="UER00197"/>
</dbReference>
<evidence type="ECO:0000256" key="5">
    <source>
        <dbReference type="ARBA" id="ARBA00022605"/>
    </source>
</evidence>
<gene>
    <name evidence="12" type="primary">serC</name>
    <name evidence="15" type="ordered locus">STHERM_c01500</name>
</gene>
<dbReference type="InterPro" id="IPR015422">
    <property type="entry name" value="PyrdxlP-dep_Trfase_small"/>
</dbReference>
<dbReference type="PaxDb" id="665571-STHERM_c01500"/>
<dbReference type="InterPro" id="IPR015421">
    <property type="entry name" value="PyrdxlP-dep_Trfase_major"/>
</dbReference>
<evidence type="ECO:0000256" key="9">
    <source>
        <dbReference type="ARBA" id="ARBA00023299"/>
    </source>
</evidence>
<reference key="1">
    <citation type="submission" date="2009-08" db="EMBL/GenBank/DDBJ databases">
        <title>The genome sequence of Spirochaeta thermophila DSM6192.</title>
        <authorList>
            <person name="Angelov A."/>
            <person name="Mientus M."/>
            <person name="Wittenberg S."/>
            <person name="Lehmann R."/>
            <person name="Liesegang H."/>
            <person name="Daniel R."/>
            <person name="Liebl W."/>
        </authorList>
    </citation>
    <scope>NUCLEOTIDE SEQUENCE</scope>
    <source>
        <strain>DSM 6192</strain>
    </source>
</reference>
<dbReference type="GO" id="GO:0006564">
    <property type="term" value="P:L-serine biosynthetic process"/>
    <property type="evidence" value="ECO:0007669"/>
    <property type="project" value="UniProtKB-UniRule"/>
</dbReference>
<comment type="similarity">
    <text evidence="3 12">Belongs to the class-V pyridoxal-phosphate-dependent aminotransferase family. SerC subfamily.</text>
</comment>
<accession>E0RNC6</accession>
<dbReference type="GO" id="GO:0030170">
    <property type="term" value="F:pyridoxal phosphate binding"/>
    <property type="evidence" value="ECO:0007669"/>
    <property type="project" value="UniProtKB-UniRule"/>
</dbReference>
<dbReference type="eggNOG" id="COG1932">
    <property type="taxonomic scope" value="Bacteria"/>
</dbReference>
<proteinExistence type="inferred from homology"/>
<dbReference type="UniPathway" id="UPA00244">
    <property type="reaction ID" value="UER00311"/>
</dbReference>
<comment type="catalytic activity">
    <reaction evidence="11 12 13">
        <text>O-phospho-L-serine + 2-oxoglutarate = 3-phosphooxypyruvate + L-glutamate</text>
        <dbReference type="Rhea" id="RHEA:14329"/>
        <dbReference type="ChEBI" id="CHEBI:16810"/>
        <dbReference type="ChEBI" id="CHEBI:18110"/>
        <dbReference type="ChEBI" id="CHEBI:29985"/>
        <dbReference type="ChEBI" id="CHEBI:57524"/>
        <dbReference type="EC" id="2.6.1.52"/>
    </reaction>
</comment>
<comment type="pathway">
    <text evidence="2 12 13">Amino-acid biosynthesis; L-serine biosynthesis; L-serine from 3-phospho-D-glycerate: step 2/3.</text>
</comment>
<dbReference type="HOGENOM" id="CLU_034866_0_2_12"/>
<name>E0RNC6_WINT6</name>
<comment type="function">
    <text evidence="12">Catalyzes the reversible conversion of 3-phosphohydroxypyruvate to phosphoserine and of 3-hydroxy-2-oxo-4-phosphonooxybutanoate to phosphohydroxythreonine.</text>
</comment>
<evidence type="ECO:0000256" key="4">
    <source>
        <dbReference type="ARBA" id="ARBA00022576"/>
    </source>
</evidence>
<dbReference type="Gene3D" id="3.90.1150.10">
    <property type="entry name" value="Aspartate Aminotransferase, domain 1"/>
    <property type="match status" value="1"/>
</dbReference>
<feature type="binding site" evidence="12">
    <location>
        <position position="74"/>
    </location>
    <ligand>
        <name>L-glutamate</name>
        <dbReference type="ChEBI" id="CHEBI:29985"/>
    </ligand>
</feature>
<dbReference type="NCBIfam" id="NF003764">
    <property type="entry name" value="PRK05355.1"/>
    <property type="match status" value="1"/>
</dbReference>
<comment type="caution">
    <text evidence="12">Lacks conserved residue(s) required for the propagation of feature annotation.</text>
</comment>
<evidence type="ECO:0000256" key="12">
    <source>
        <dbReference type="HAMAP-Rule" id="MF_00160"/>
    </source>
</evidence>
<reference evidence="15 16" key="2">
    <citation type="journal article" date="2010" name="J. Bacteriol.">
        <title>Genome sequence of the polysaccharide-degrading, thermophilic anaerobe Spirochaeta thermophila DSM 6192.</title>
        <authorList>
            <person name="Angelov A."/>
            <person name="Liebl S."/>
            <person name="Ballschmiter M."/>
            <person name="Bomeke M."/>
            <person name="Lehmann R."/>
            <person name="Liesegang H."/>
            <person name="Daniel R."/>
            <person name="Liebl W."/>
        </authorList>
    </citation>
    <scope>NUCLEOTIDE SEQUENCE [LARGE SCALE GENOMIC DNA]</scope>
    <source>
        <strain evidence="16">ATCC 49972 / DSM 6192 / RI 19.B1</strain>
    </source>
</reference>
<comment type="cofactor">
    <cofactor evidence="12">
        <name>pyridoxal 5'-phosphate</name>
        <dbReference type="ChEBI" id="CHEBI:597326"/>
    </cofactor>
    <text evidence="12">Binds 1 pyridoxal phosphate per subunit.</text>
</comment>
<evidence type="ECO:0000256" key="7">
    <source>
        <dbReference type="ARBA" id="ARBA00022898"/>
    </source>
</evidence>
<keyword evidence="9 12" id="KW-0718">Serine biosynthesis</keyword>
<protein>
    <recommendedName>
        <fullName evidence="12">Phosphoserine aminotransferase</fullName>
        <ecNumber evidence="12">2.6.1.52</ecNumber>
    </recommendedName>
    <alternativeName>
        <fullName evidence="12">Phosphohydroxythreonine aminotransferase</fullName>
        <shortName evidence="12">PSAT</shortName>
    </alternativeName>
</protein>
<feature type="binding site" evidence="12">
    <location>
        <position position="182"/>
    </location>
    <ligand>
        <name>pyridoxal 5'-phosphate</name>
        <dbReference type="ChEBI" id="CHEBI:597326"/>
    </ligand>
</feature>
<dbReference type="PANTHER" id="PTHR43247:SF1">
    <property type="entry name" value="PHOSPHOSERINE AMINOTRANSFERASE"/>
    <property type="match status" value="1"/>
</dbReference>
<dbReference type="Gene3D" id="3.40.640.10">
    <property type="entry name" value="Type I PLP-dependent aspartate aminotransferase-like (Major domain)"/>
    <property type="match status" value="1"/>
</dbReference>
<feature type="binding site" evidence="12">
    <location>
        <position position="202"/>
    </location>
    <ligand>
        <name>pyridoxal 5'-phosphate</name>
        <dbReference type="ChEBI" id="CHEBI:597326"/>
    </ligand>
</feature>
<dbReference type="PANTHER" id="PTHR43247">
    <property type="entry name" value="PHOSPHOSERINE AMINOTRANSFERASE"/>
    <property type="match status" value="1"/>
</dbReference>
<feature type="binding site" evidence="12">
    <location>
        <position position="134"/>
    </location>
    <ligand>
        <name>pyridoxal 5'-phosphate</name>
        <dbReference type="ChEBI" id="CHEBI:597326"/>
    </ligand>
</feature>
<dbReference type="FunFam" id="3.90.1150.10:FF:000006">
    <property type="entry name" value="Phosphoserine aminotransferase"/>
    <property type="match status" value="1"/>
</dbReference>
<organism evidence="15 16">
    <name type="scientific">Winmispira thermophila (strain ATCC 49972 / DSM 6192 / RI 19.B1)</name>
    <name type="common">Spirochaeta thermophila</name>
    <dbReference type="NCBI Taxonomy" id="665571"/>
    <lineage>
        <taxon>Bacteria</taxon>
        <taxon>Pseudomonadati</taxon>
        <taxon>Spirochaetota</taxon>
        <taxon>Spirochaetia</taxon>
        <taxon>Winmispirales</taxon>
        <taxon>Winmispiraceae</taxon>
        <taxon>Winmispira</taxon>
    </lineage>
</organism>
<dbReference type="InterPro" id="IPR022278">
    <property type="entry name" value="Pser_aminoTfrase"/>
</dbReference>
<dbReference type="KEGG" id="sta:STHERM_c01500"/>
<feature type="binding site" evidence="12">
    <location>
        <begin position="108"/>
        <end position="109"/>
    </location>
    <ligand>
        <name>pyridoxal 5'-phosphate</name>
        <dbReference type="ChEBI" id="CHEBI:597326"/>
    </ligand>
</feature>